<proteinExistence type="predicted"/>
<protein>
    <submittedName>
        <fullName evidence="2">Uncharacterized protein</fullName>
    </submittedName>
</protein>
<feature type="region of interest" description="Disordered" evidence="1">
    <location>
        <begin position="82"/>
        <end position="108"/>
    </location>
</feature>
<organism evidence="2 3">
    <name type="scientific">Dreissena polymorpha</name>
    <name type="common">Zebra mussel</name>
    <name type="synonym">Mytilus polymorpha</name>
    <dbReference type="NCBI Taxonomy" id="45954"/>
    <lineage>
        <taxon>Eukaryota</taxon>
        <taxon>Metazoa</taxon>
        <taxon>Spiralia</taxon>
        <taxon>Lophotrochozoa</taxon>
        <taxon>Mollusca</taxon>
        <taxon>Bivalvia</taxon>
        <taxon>Autobranchia</taxon>
        <taxon>Heteroconchia</taxon>
        <taxon>Euheterodonta</taxon>
        <taxon>Imparidentia</taxon>
        <taxon>Neoheterodontei</taxon>
        <taxon>Myida</taxon>
        <taxon>Dreissenoidea</taxon>
        <taxon>Dreissenidae</taxon>
        <taxon>Dreissena</taxon>
    </lineage>
</organism>
<name>A0A9D4S7R6_DREPO</name>
<accession>A0A9D4S7R6</accession>
<evidence type="ECO:0000313" key="2">
    <source>
        <dbReference type="EMBL" id="KAH3895754.1"/>
    </source>
</evidence>
<reference evidence="2" key="2">
    <citation type="submission" date="2020-11" db="EMBL/GenBank/DDBJ databases">
        <authorList>
            <person name="McCartney M.A."/>
            <person name="Auch B."/>
            <person name="Kono T."/>
            <person name="Mallez S."/>
            <person name="Becker A."/>
            <person name="Gohl D.M."/>
            <person name="Silverstein K.A.T."/>
            <person name="Koren S."/>
            <person name="Bechman K.B."/>
            <person name="Herman A."/>
            <person name="Abrahante J.E."/>
            <person name="Garbe J."/>
        </authorList>
    </citation>
    <scope>NUCLEOTIDE SEQUENCE</scope>
    <source>
        <strain evidence="2">Duluth1</strain>
        <tissue evidence="2">Whole animal</tissue>
    </source>
</reference>
<gene>
    <name evidence="2" type="ORF">DPMN_019919</name>
</gene>
<evidence type="ECO:0000256" key="1">
    <source>
        <dbReference type="SAM" id="MobiDB-lite"/>
    </source>
</evidence>
<comment type="caution">
    <text evidence="2">The sequence shown here is derived from an EMBL/GenBank/DDBJ whole genome shotgun (WGS) entry which is preliminary data.</text>
</comment>
<keyword evidence="3" id="KW-1185">Reference proteome</keyword>
<dbReference type="Proteomes" id="UP000828390">
    <property type="component" value="Unassembled WGS sequence"/>
</dbReference>
<dbReference type="AlphaFoldDB" id="A0A9D4S7R6"/>
<dbReference type="EMBL" id="JAIWYP010000001">
    <property type="protein sequence ID" value="KAH3895754.1"/>
    <property type="molecule type" value="Genomic_DNA"/>
</dbReference>
<sequence length="145" mass="15370">MGDFGTLWANWVRITRSTPNDVEGAPYSAANACASRPRRESPAEDLLTCASDSAKPALEPDVFHTAGIALADPDLPEVPSITSVEERQGGPGATFTLGGPRDGGTQYAQRTGETVSGMKTTAGDDKWAIKVELCAAVPWWFCVQT</sequence>
<evidence type="ECO:0000313" key="3">
    <source>
        <dbReference type="Proteomes" id="UP000828390"/>
    </source>
</evidence>
<reference evidence="2" key="1">
    <citation type="journal article" date="2019" name="bioRxiv">
        <title>The Genome of the Zebra Mussel, Dreissena polymorpha: A Resource for Invasive Species Research.</title>
        <authorList>
            <person name="McCartney M.A."/>
            <person name="Auch B."/>
            <person name="Kono T."/>
            <person name="Mallez S."/>
            <person name="Zhang Y."/>
            <person name="Obille A."/>
            <person name="Becker A."/>
            <person name="Abrahante J.E."/>
            <person name="Garbe J."/>
            <person name="Badalamenti J.P."/>
            <person name="Herman A."/>
            <person name="Mangelson H."/>
            <person name="Liachko I."/>
            <person name="Sullivan S."/>
            <person name="Sone E.D."/>
            <person name="Koren S."/>
            <person name="Silverstein K.A.T."/>
            <person name="Beckman K.B."/>
            <person name="Gohl D.M."/>
        </authorList>
    </citation>
    <scope>NUCLEOTIDE SEQUENCE</scope>
    <source>
        <strain evidence="2">Duluth1</strain>
        <tissue evidence="2">Whole animal</tissue>
    </source>
</reference>